<dbReference type="AlphaFoldDB" id="A0A165HCZ3"/>
<feature type="region of interest" description="Disordered" evidence="2">
    <location>
        <begin position="136"/>
        <end position="160"/>
    </location>
</feature>
<dbReference type="InterPro" id="IPR000504">
    <property type="entry name" value="RRM_dom"/>
</dbReference>
<dbReference type="Gene3D" id="3.30.70.330">
    <property type="match status" value="1"/>
</dbReference>
<sequence>MEEGTKSKRTVFVGNLGHQIDEQALLGAFTTFGDIVDATIPSDLARDNVCSCLAFLSLPPAPGMQLLMPQTYRGIAFLTYTSAADAQDAIDNMDMNVYSGRVLRVNLTRPVKGPAGLGGGLGNRAIWESEEWLQENAQKESAGVGGGKGDEGGDGMDQEE</sequence>
<keyword evidence="5" id="KW-1185">Reference proteome</keyword>
<dbReference type="GO" id="GO:0003723">
    <property type="term" value="F:RNA binding"/>
    <property type="evidence" value="ECO:0007669"/>
    <property type="project" value="UniProtKB-UniRule"/>
</dbReference>
<gene>
    <name evidence="4" type="ORF">CALCODRAFT_431378</name>
</gene>
<evidence type="ECO:0000256" key="1">
    <source>
        <dbReference type="PROSITE-ProRule" id="PRU00176"/>
    </source>
</evidence>
<evidence type="ECO:0000256" key="2">
    <source>
        <dbReference type="SAM" id="MobiDB-lite"/>
    </source>
</evidence>
<dbReference type="OrthoDB" id="407442at2759"/>
<dbReference type="Pfam" id="PF00076">
    <property type="entry name" value="RRM_1"/>
    <property type="match status" value="1"/>
</dbReference>
<dbReference type="PROSITE" id="PS50102">
    <property type="entry name" value="RRM"/>
    <property type="match status" value="1"/>
</dbReference>
<dbReference type="InParanoid" id="A0A165HCZ3"/>
<keyword evidence="1" id="KW-0694">RNA-binding</keyword>
<accession>A0A165HCZ3</accession>
<dbReference type="PANTHER" id="PTHR48037">
    <property type="entry name" value="ATPASE E1"/>
    <property type="match status" value="1"/>
</dbReference>
<dbReference type="SMART" id="SM00360">
    <property type="entry name" value="RRM"/>
    <property type="match status" value="1"/>
</dbReference>
<dbReference type="Proteomes" id="UP000076842">
    <property type="component" value="Unassembled WGS sequence"/>
</dbReference>
<organism evidence="4 5">
    <name type="scientific">Calocera cornea HHB12733</name>
    <dbReference type="NCBI Taxonomy" id="1353952"/>
    <lineage>
        <taxon>Eukaryota</taxon>
        <taxon>Fungi</taxon>
        <taxon>Dikarya</taxon>
        <taxon>Basidiomycota</taxon>
        <taxon>Agaricomycotina</taxon>
        <taxon>Dacrymycetes</taxon>
        <taxon>Dacrymycetales</taxon>
        <taxon>Dacrymycetaceae</taxon>
        <taxon>Calocera</taxon>
    </lineage>
</organism>
<dbReference type="EMBL" id="KV423943">
    <property type="protein sequence ID" value="KZT59138.1"/>
    <property type="molecule type" value="Genomic_DNA"/>
</dbReference>
<dbReference type="STRING" id="1353952.A0A165HCZ3"/>
<dbReference type="InterPro" id="IPR035979">
    <property type="entry name" value="RBD_domain_sf"/>
</dbReference>
<evidence type="ECO:0000313" key="4">
    <source>
        <dbReference type="EMBL" id="KZT59138.1"/>
    </source>
</evidence>
<evidence type="ECO:0000313" key="5">
    <source>
        <dbReference type="Proteomes" id="UP000076842"/>
    </source>
</evidence>
<dbReference type="InterPro" id="IPR012677">
    <property type="entry name" value="Nucleotide-bd_a/b_plait_sf"/>
</dbReference>
<name>A0A165HCZ3_9BASI</name>
<feature type="domain" description="RRM" evidence="3">
    <location>
        <begin position="9"/>
        <end position="110"/>
    </location>
</feature>
<reference evidence="4 5" key="1">
    <citation type="journal article" date="2016" name="Mol. Biol. Evol.">
        <title>Comparative Genomics of Early-Diverging Mushroom-Forming Fungi Provides Insights into the Origins of Lignocellulose Decay Capabilities.</title>
        <authorList>
            <person name="Nagy L.G."/>
            <person name="Riley R."/>
            <person name="Tritt A."/>
            <person name="Adam C."/>
            <person name="Daum C."/>
            <person name="Floudas D."/>
            <person name="Sun H."/>
            <person name="Yadav J.S."/>
            <person name="Pangilinan J."/>
            <person name="Larsson K.H."/>
            <person name="Matsuura K."/>
            <person name="Barry K."/>
            <person name="Labutti K."/>
            <person name="Kuo R."/>
            <person name="Ohm R.A."/>
            <person name="Bhattacharya S.S."/>
            <person name="Shirouzu T."/>
            <person name="Yoshinaga Y."/>
            <person name="Martin F.M."/>
            <person name="Grigoriev I.V."/>
            <person name="Hibbett D.S."/>
        </authorList>
    </citation>
    <scope>NUCLEOTIDE SEQUENCE [LARGE SCALE GENOMIC DNA]</scope>
    <source>
        <strain evidence="4 5">HHB12733</strain>
    </source>
</reference>
<proteinExistence type="predicted"/>
<evidence type="ECO:0000259" key="3">
    <source>
        <dbReference type="PROSITE" id="PS50102"/>
    </source>
</evidence>
<dbReference type="PANTHER" id="PTHR48037:SF1">
    <property type="entry name" value="RRM DOMAIN-CONTAINING PROTEIN"/>
    <property type="match status" value="1"/>
</dbReference>
<protein>
    <recommendedName>
        <fullName evidence="3">RRM domain-containing protein</fullName>
    </recommendedName>
</protein>
<dbReference type="SUPFAM" id="SSF54928">
    <property type="entry name" value="RNA-binding domain, RBD"/>
    <property type="match status" value="1"/>
</dbReference>